<dbReference type="EMBL" id="CP095046">
    <property type="protein sequence ID" value="UOQ74007.1"/>
    <property type="molecule type" value="Genomic_DNA"/>
</dbReference>
<dbReference type="Proteomes" id="UP000831796">
    <property type="component" value="Chromosome"/>
</dbReference>
<dbReference type="AlphaFoldDB" id="A0A8T9Q8Y6"/>
<keyword evidence="2" id="KW-1185">Reference proteome</keyword>
<accession>A0A8T9Q8Y6</accession>
<name>A0A8T9Q8Y6_9BACT</name>
<organism evidence="1 2">
    <name type="scientific">Hymenobacter cellulosilyticus</name>
    <dbReference type="NCBI Taxonomy" id="2932248"/>
    <lineage>
        <taxon>Bacteria</taxon>
        <taxon>Pseudomonadati</taxon>
        <taxon>Bacteroidota</taxon>
        <taxon>Cytophagia</taxon>
        <taxon>Cytophagales</taxon>
        <taxon>Hymenobacteraceae</taxon>
        <taxon>Hymenobacter</taxon>
    </lineage>
</organism>
<sequence length="313" mass="35034">MPLFFSYRVLKASCFFVHLVALMRALLLRTALFAFLFCGGISAQAQEFLNERTMKLMEVSRDSSYGYEPDNPIKIGRAKHNMGFYLNALKGPRDLKFHVDKIQYKIDEKRDTLTQVDLSFEGYKNAGAVTLFFLPKQFEQPKAPLMFRFKTVADLPVATRFPTDKIVKATACTPKNLFAPAADSPLSSPDMLAKRLGTLPPQPDSYPVFTGGKEALQKYFDAHPLTSEMAQKAAFMTSILFLVTCEGKAGGYLILADVDGRGEFETLVNQVLGPVNEMPQQWKPATKRGKPVDSYQILKFLVAKGKITNVTYQ</sequence>
<evidence type="ECO:0000313" key="2">
    <source>
        <dbReference type="Proteomes" id="UP000831796"/>
    </source>
</evidence>
<evidence type="ECO:0000313" key="1">
    <source>
        <dbReference type="EMBL" id="UOQ74007.1"/>
    </source>
</evidence>
<gene>
    <name evidence="1" type="ORF">MUN79_08990</name>
</gene>
<protein>
    <submittedName>
        <fullName evidence="1">Uncharacterized protein</fullName>
    </submittedName>
</protein>
<dbReference type="KEGG" id="hcu:MUN79_08990"/>
<proteinExistence type="predicted"/>
<reference evidence="1" key="1">
    <citation type="submission" date="2022-04" db="EMBL/GenBank/DDBJ databases">
        <title>Hymenobacter sp. isolated from the air.</title>
        <authorList>
            <person name="Won M."/>
            <person name="Lee C.-M."/>
            <person name="Woen H.-Y."/>
            <person name="Kwon S.-W."/>
        </authorList>
    </citation>
    <scope>NUCLEOTIDE SEQUENCE</scope>
    <source>
        <strain evidence="1">5116S-3</strain>
    </source>
</reference>
<dbReference type="RefSeq" id="WP_244677351.1">
    <property type="nucleotide sequence ID" value="NZ_CP095046.1"/>
</dbReference>